<dbReference type="GO" id="GO:0030789">
    <property type="term" value="F:precorrin-3B C17-methyltransferase activity"/>
    <property type="evidence" value="ECO:0007669"/>
    <property type="project" value="UniProtKB-EC"/>
</dbReference>
<dbReference type="AlphaFoldDB" id="A0A831ZZK2"/>
<evidence type="ECO:0000256" key="4">
    <source>
        <dbReference type="ARBA" id="ARBA00022679"/>
    </source>
</evidence>
<dbReference type="InterPro" id="IPR000878">
    <property type="entry name" value="4pyrrol_Mease"/>
</dbReference>
<accession>A0A831ZZK2</accession>
<evidence type="ECO:0000256" key="3">
    <source>
        <dbReference type="ARBA" id="ARBA00022603"/>
    </source>
</evidence>
<evidence type="ECO:0000256" key="1">
    <source>
        <dbReference type="ARBA" id="ARBA00004953"/>
    </source>
</evidence>
<dbReference type="CDD" id="cd11646">
    <property type="entry name" value="Precorrin_3B_C17_MT"/>
    <property type="match status" value="1"/>
</dbReference>
<dbReference type="EMBL" id="DSTK01000013">
    <property type="protein sequence ID" value="HFK96510.1"/>
    <property type="molecule type" value="Genomic_DNA"/>
</dbReference>
<feature type="compositionally biased region" description="Basic and acidic residues" evidence="6">
    <location>
        <begin position="9"/>
        <end position="27"/>
    </location>
</feature>
<dbReference type="InterPro" id="IPR051810">
    <property type="entry name" value="Precorrin_MeTrfase"/>
</dbReference>
<gene>
    <name evidence="8" type="primary">cobJ</name>
    <name evidence="8" type="ORF">ENS06_04180</name>
</gene>
<keyword evidence="5" id="KW-0949">S-adenosyl-L-methionine</keyword>
<dbReference type="UniPathway" id="UPA00148"/>
<dbReference type="GO" id="GO:0009236">
    <property type="term" value="P:cobalamin biosynthetic process"/>
    <property type="evidence" value="ECO:0007669"/>
    <property type="project" value="UniProtKB-UniPathway"/>
</dbReference>
<dbReference type="EC" id="2.1.1.131" evidence="8"/>
<dbReference type="SUPFAM" id="SSF53790">
    <property type="entry name" value="Tetrapyrrole methylase"/>
    <property type="match status" value="1"/>
</dbReference>
<reference evidence="8" key="1">
    <citation type="journal article" date="2020" name="mSystems">
        <title>Genome- and Community-Level Interaction Insights into Carbon Utilization and Element Cycling Functions of Hydrothermarchaeota in Hydrothermal Sediment.</title>
        <authorList>
            <person name="Zhou Z."/>
            <person name="Liu Y."/>
            <person name="Xu W."/>
            <person name="Pan J."/>
            <person name="Luo Z.H."/>
            <person name="Li M."/>
        </authorList>
    </citation>
    <scope>NUCLEOTIDE SEQUENCE [LARGE SCALE GENOMIC DNA]</scope>
    <source>
        <strain evidence="8">SpSt-456</strain>
    </source>
</reference>
<dbReference type="PANTHER" id="PTHR47036">
    <property type="entry name" value="COBALT-FACTOR III C(17)-METHYLTRANSFERASE-RELATED"/>
    <property type="match status" value="1"/>
</dbReference>
<protein>
    <submittedName>
        <fullName evidence="8">Precorrin-3B C(17)-methyltransferase</fullName>
        <ecNumber evidence="8">2.1.1.131</ecNumber>
    </submittedName>
</protein>
<dbReference type="InterPro" id="IPR014777">
    <property type="entry name" value="4pyrrole_Mease_sub1"/>
</dbReference>
<dbReference type="Gene3D" id="3.40.1010.10">
    <property type="entry name" value="Cobalt-precorrin-4 Transmethylase, Domain 1"/>
    <property type="match status" value="1"/>
</dbReference>
<dbReference type="Pfam" id="PF00590">
    <property type="entry name" value="TP_methylase"/>
    <property type="match status" value="1"/>
</dbReference>
<evidence type="ECO:0000256" key="5">
    <source>
        <dbReference type="ARBA" id="ARBA00022691"/>
    </source>
</evidence>
<comment type="pathway">
    <text evidence="1">Cofactor biosynthesis; adenosylcobalamin biosynthesis.</text>
</comment>
<organism evidence="8">
    <name type="scientific">Desulfacinum infernum</name>
    <dbReference type="NCBI Taxonomy" id="35837"/>
    <lineage>
        <taxon>Bacteria</taxon>
        <taxon>Pseudomonadati</taxon>
        <taxon>Thermodesulfobacteriota</taxon>
        <taxon>Syntrophobacteria</taxon>
        <taxon>Syntrophobacterales</taxon>
        <taxon>Syntrophobacteraceae</taxon>
        <taxon>Desulfacinum</taxon>
    </lineage>
</organism>
<proteinExistence type="predicted"/>
<name>A0A831ZZK2_9BACT</name>
<sequence length="290" mass="31293">MRSGSPHGGPERALDRGKTENPQRDRGCGQGRLWIVSLGPGSSEHLTPRAAEALHEAEVVVGYKTYVGLVAGLVQGKDIRASGMRKEIDRCREALDLALQGRRVALVSGGDAGIYGMAGLVFDLCRAHGVTVRDGREEAKDSSDALPVEVIPGVAAFNAAASLLGAPLMHDFAAVSLSDHLTPWEIIERRLEAAAEADFVIAIYNPRSATRPDGLDRARSILLRHRPGDTPVGVVHKAMRDGQRCLLTTLEGLDPEDVDMQTVLLVGNSHTYVWNGWMVTPRGYLDKYGT</sequence>
<comment type="caution">
    <text evidence="8">The sequence shown here is derived from an EMBL/GenBank/DDBJ whole genome shotgun (WGS) entry which is preliminary data.</text>
</comment>
<dbReference type="InterPro" id="IPR035996">
    <property type="entry name" value="4pyrrol_Methylase_sf"/>
</dbReference>
<evidence type="ECO:0000259" key="7">
    <source>
        <dbReference type="Pfam" id="PF00590"/>
    </source>
</evidence>
<dbReference type="PANTHER" id="PTHR47036:SF1">
    <property type="entry name" value="COBALT-FACTOR III C(17)-METHYLTRANSFERASE-RELATED"/>
    <property type="match status" value="1"/>
</dbReference>
<dbReference type="NCBIfam" id="TIGR01466">
    <property type="entry name" value="cobJ_cbiH"/>
    <property type="match status" value="1"/>
</dbReference>
<evidence type="ECO:0000256" key="2">
    <source>
        <dbReference type="ARBA" id="ARBA00022573"/>
    </source>
</evidence>
<dbReference type="GO" id="GO:0032259">
    <property type="term" value="P:methylation"/>
    <property type="evidence" value="ECO:0007669"/>
    <property type="project" value="UniProtKB-KW"/>
</dbReference>
<keyword evidence="3 8" id="KW-0489">Methyltransferase</keyword>
<feature type="region of interest" description="Disordered" evidence="6">
    <location>
        <begin position="1"/>
        <end position="28"/>
    </location>
</feature>
<feature type="domain" description="Tetrapyrrole methylase" evidence="7">
    <location>
        <begin position="32"/>
        <end position="253"/>
    </location>
</feature>
<dbReference type="Gene3D" id="3.30.950.10">
    <property type="entry name" value="Methyltransferase, Cobalt-precorrin-4 Transmethylase, Domain 2"/>
    <property type="match status" value="1"/>
</dbReference>
<dbReference type="InterPro" id="IPR006363">
    <property type="entry name" value="Cbl_synth_CobJ/CibH_dom"/>
</dbReference>
<keyword evidence="2" id="KW-0169">Cobalamin biosynthesis</keyword>
<keyword evidence="4 8" id="KW-0808">Transferase</keyword>
<dbReference type="InterPro" id="IPR014776">
    <property type="entry name" value="4pyrrole_Mease_sub2"/>
</dbReference>
<evidence type="ECO:0000256" key="6">
    <source>
        <dbReference type="SAM" id="MobiDB-lite"/>
    </source>
</evidence>
<evidence type="ECO:0000313" key="8">
    <source>
        <dbReference type="EMBL" id="HFK96510.1"/>
    </source>
</evidence>